<feature type="chain" id="PRO_5046249775" evidence="1">
    <location>
        <begin position="21"/>
        <end position="159"/>
    </location>
</feature>
<keyword evidence="3" id="KW-1185">Reference proteome</keyword>
<reference evidence="2" key="1">
    <citation type="journal article" date="2024" name="Antonie Van Leeuwenhoek">
        <title>Bradyrhizobium ontarionense sp. nov., a novel bacterial symbiont isolated from Aeschynomene indica (Indian jointvetch), harbours photosynthesis, nitrogen fixation and nitrous oxide (N2O) reductase genes.</title>
        <authorList>
            <person name="Bromfield E.S.P."/>
            <person name="Cloutier S."/>
        </authorList>
    </citation>
    <scope>NUCLEOTIDE SEQUENCE</scope>
    <source>
        <strain evidence="2">A19</strain>
    </source>
</reference>
<protein>
    <submittedName>
        <fullName evidence="2">Uncharacterized protein</fullName>
    </submittedName>
</protein>
<gene>
    <name evidence="2" type="ORF">LQG66_23245</name>
</gene>
<dbReference type="EMBL" id="CP088156">
    <property type="protein sequence ID" value="UFZ02205.1"/>
    <property type="molecule type" value="Genomic_DNA"/>
</dbReference>
<organism evidence="2 3">
    <name type="scientific">Bradyrhizobium ontarionense</name>
    <dbReference type="NCBI Taxonomy" id="2898149"/>
    <lineage>
        <taxon>Bacteria</taxon>
        <taxon>Pseudomonadati</taxon>
        <taxon>Pseudomonadota</taxon>
        <taxon>Alphaproteobacteria</taxon>
        <taxon>Hyphomicrobiales</taxon>
        <taxon>Nitrobacteraceae</taxon>
        <taxon>Bradyrhizobium</taxon>
    </lineage>
</organism>
<evidence type="ECO:0000256" key="1">
    <source>
        <dbReference type="SAM" id="SignalP"/>
    </source>
</evidence>
<accession>A0ABY3R5M5</accession>
<proteinExistence type="predicted"/>
<keyword evidence="1" id="KW-0732">Signal</keyword>
<evidence type="ECO:0000313" key="2">
    <source>
        <dbReference type="EMBL" id="UFZ02205.1"/>
    </source>
</evidence>
<dbReference type="Proteomes" id="UP001431010">
    <property type="component" value="Chromosome"/>
</dbReference>
<sequence>MLRFKVLVSTLPLIAAAVLARIELAPSPQPCIAVGADSVSLGSAPFHAELHVDFTDDPALATVRVALADSPDTADFVVVDDAAVNEDQGCGMTAATQVVAIAADPLPGTPRIYLARDSAKDRPADYRIYVRSSRFTAREAAALIVAARNHDSPPANPVL</sequence>
<name>A0ABY3R5M5_9BRAD</name>
<dbReference type="RefSeq" id="WP_231317995.1">
    <property type="nucleotide sequence ID" value="NZ_CP088156.1"/>
</dbReference>
<evidence type="ECO:0000313" key="3">
    <source>
        <dbReference type="Proteomes" id="UP001431010"/>
    </source>
</evidence>
<feature type="signal peptide" evidence="1">
    <location>
        <begin position="1"/>
        <end position="20"/>
    </location>
</feature>